<accession>A0A6A5WGW3</accession>
<feature type="region of interest" description="Disordered" evidence="1">
    <location>
        <begin position="368"/>
        <end position="391"/>
    </location>
</feature>
<name>A0A6A5WGW3_9PLEO</name>
<organism evidence="2 3">
    <name type="scientific">Amniculicola lignicola CBS 123094</name>
    <dbReference type="NCBI Taxonomy" id="1392246"/>
    <lineage>
        <taxon>Eukaryota</taxon>
        <taxon>Fungi</taxon>
        <taxon>Dikarya</taxon>
        <taxon>Ascomycota</taxon>
        <taxon>Pezizomycotina</taxon>
        <taxon>Dothideomycetes</taxon>
        <taxon>Pleosporomycetidae</taxon>
        <taxon>Pleosporales</taxon>
        <taxon>Amniculicolaceae</taxon>
        <taxon>Amniculicola</taxon>
    </lineage>
</organism>
<keyword evidence="3" id="KW-1185">Reference proteome</keyword>
<protein>
    <submittedName>
        <fullName evidence="2">Uncharacterized protein</fullName>
    </submittedName>
</protein>
<dbReference type="Proteomes" id="UP000799779">
    <property type="component" value="Unassembled WGS sequence"/>
</dbReference>
<sequence>MESFDPTTGQVYVETAVIPVTSMISSLLNNCTGKKQDPSEYRNQGPGCSTLYKAALRSCVWNITYPGMAESLKYYNWHHGERIYRKLKETDTLSAKAWAIFRTAYPDHMNDSYHLRLTERRGTNPFKLATLSKQISSLPSNTLTMLCIRNLFIAAENLSTDLLQFNHLAVLVLEQSRAENLYRGSIPDNDDALVKRWGRAVHQSGSFKQLKVLMLKHFDISLDALIGLTVFPALLLCNLESSGIYVDLKDTERMGKPYKYRNKDGELKWVQSLMGPTAQNAADENPEMTWKRPDITASNKMEILYEYTTKLGAGLPDTKERHPALSIDLGDHRTVQYYKTFSAWFFRALEPELETNGETPKRRVQIENQGGKPVGKKRKVASGAEGVTVFT</sequence>
<proteinExistence type="predicted"/>
<evidence type="ECO:0000256" key="1">
    <source>
        <dbReference type="SAM" id="MobiDB-lite"/>
    </source>
</evidence>
<evidence type="ECO:0000313" key="2">
    <source>
        <dbReference type="EMBL" id="KAF2001053.1"/>
    </source>
</evidence>
<dbReference type="AlphaFoldDB" id="A0A6A5WGW3"/>
<reference evidence="2" key="1">
    <citation type="journal article" date="2020" name="Stud. Mycol.">
        <title>101 Dothideomycetes genomes: a test case for predicting lifestyles and emergence of pathogens.</title>
        <authorList>
            <person name="Haridas S."/>
            <person name="Albert R."/>
            <person name="Binder M."/>
            <person name="Bloem J."/>
            <person name="Labutti K."/>
            <person name="Salamov A."/>
            <person name="Andreopoulos B."/>
            <person name="Baker S."/>
            <person name="Barry K."/>
            <person name="Bills G."/>
            <person name="Bluhm B."/>
            <person name="Cannon C."/>
            <person name="Castanera R."/>
            <person name="Culley D."/>
            <person name="Daum C."/>
            <person name="Ezra D."/>
            <person name="Gonzalez J."/>
            <person name="Henrissat B."/>
            <person name="Kuo A."/>
            <person name="Liang C."/>
            <person name="Lipzen A."/>
            <person name="Lutzoni F."/>
            <person name="Magnuson J."/>
            <person name="Mondo S."/>
            <person name="Nolan M."/>
            <person name="Ohm R."/>
            <person name="Pangilinan J."/>
            <person name="Park H.-J."/>
            <person name="Ramirez L."/>
            <person name="Alfaro M."/>
            <person name="Sun H."/>
            <person name="Tritt A."/>
            <person name="Yoshinaga Y."/>
            <person name="Zwiers L.-H."/>
            <person name="Turgeon B."/>
            <person name="Goodwin S."/>
            <person name="Spatafora J."/>
            <person name="Crous P."/>
            <person name="Grigoriev I."/>
        </authorList>
    </citation>
    <scope>NUCLEOTIDE SEQUENCE</scope>
    <source>
        <strain evidence="2">CBS 123094</strain>
    </source>
</reference>
<evidence type="ECO:0000313" key="3">
    <source>
        <dbReference type="Proteomes" id="UP000799779"/>
    </source>
</evidence>
<gene>
    <name evidence="2" type="ORF">P154DRAFT_562934</name>
</gene>
<dbReference type="OrthoDB" id="5273928at2759"/>
<dbReference type="EMBL" id="ML977585">
    <property type="protein sequence ID" value="KAF2001053.1"/>
    <property type="molecule type" value="Genomic_DNA"/>
</dbReference>